<reference evidence="5" key="2">
    <citation type="submission" date="2023-05" db="EMBL/GenBank/DDBJ databases">
        <authorList>
            <person name="Fouks B."/>
        </authorList>
    </citation>
    <scope>NUCLEOTIDE SEQUENCE</scope>
    <source>
        <strain evidence="5">Stay&amp;Tobe</strain>
        <tissue evidence="5">Testes</tissue>
    </source>
</reference>
<dbReference type="AlphaFoldDB" id="A0AAD7ZTL6"/>
<keyword evidence="6" id="KW-1185">Reference proteome</keyword>
<dbReference type="GO" id="GO:0044458">
    <property type="term" value="P:motile cilium assembly"/>
    <property type="evidence" value="ECO:0007669"/>
    <property type="project" value="TreeGrafter"/>
</dbReference>
<keyword evidence="1 3" id="KW-0853">WD repeat</keyword>
<feature type="non-terminal residue" evidence="5">
    <location>
        <position position="1"/>
    </location>
</feature>
<dbReference type="InterPro" id="IPR052803">
    <property type="entry name" value="Cilium-Associated_Jouberin"/>
</dbReference>
<evidence type="ECO:0000313" key="6">
    <source>
        <dbReference type="Proteomes" id="UP001233999"/>
    </source>
</evidence>
<name>A0AAD7ZTL6_DIPPU</name>
<dbReference type="SUPFAM" id="SSF50978">
    <property type="entry name" value="WD40 repeat-like"/>
    <property type="match status" value="1"/>
</dbReference>
<dbReference type="SMART" id="SM00320">
    <property type="entry name" value="WD40"/>
    <property type="match status" value="4"/>
</dbReference>
<dbReference type="InterPro" id="IPR036322">
    <property type="entry name" value="WD40_repeat_dom_sf"/>
</dbReference>
<evidence type="ECO:0000256" key="2">
    <source>
        <dbReference type="ARBA" id="ARBA00022737"/>
    </source>
</evidence>
<feature type="compositionally biased region" description="Basic residues" evidence="4">
    <location>
        <begin position="215"/>
        <end position="227"/>
    </location>
</feature>
<feature type="region of interest" description="Disordered" evidence="4">
    <location>
        <begin position="211"/>
        <end position="239"/>
    </location>
</feature>
<sequence>MTSSGMNLLSSSDDDVVVMKHIVDIQVERHDKKMSKTKNDSFNRSTEVLILDKKLKNERNSNHQNVRNNNEVEIVRNDINTENINDLQVVKELDNKSPDKQILSTFNDSIKKPVPLPRSKISRKSPQIDKNLEKESSNLLKQNYETSGSLSLLLPSNEQQDIKDSTDDNVCIAKPKIGRRRKKKKDSLENKEYEDDVELKDLKPFATCVQTKETPKKKPPVKPKRRSKEAVDETEIAKDEEQQQRITNLTYEKVIGIFIHKCDSLKIDSLIRHPLVKVHLLDAETGEYLKKSDAGRSVSFHSESSNVDYILPLMTDVFDFKERRSLIPYWEELLVFNEDFKCILTNETPVIILFEILDFVNFTIASSQYSKLGSEGGWHHIAWAFLKPVGANGVMNTEKQVRLQLYKPQHVRKTNCNNCDVYQWWSKGVWKRYPATLYVTIKGITPPEHLPPVLRSRSALQGEISQPSPFLDLDHNQDEIEAKSDNENSMISAQLPAANSLPAWSRMPSQSCKIPNHRKLTLPTASRGCFYVKFSNSGLNLACSIVTEEKYNVIVYSIPDGKELVQFLGHQGLVYDLHWSPKDTMLLSASADCTACLWDMEARKSAPMQMLPHPSFVYCAQFHCGNSSVLVTGCCDHIVRIWTRQNKSSQYELIQELEGHTGFVSAVTMSTNGMLYSADSLGLIIEWMGAKGKLKKQWNIDIRELRDCVINKLHLHPGGQRLLIHVRDSRLRMLDLSTASIIQWFHGALNHRVQTSACLSPCGGLVLAASEDGTARVWNADTGEQLAIYSGLQFIKAASGVDYHPYEHMAAFASFGSPAQVIIADYEKLSSGNDVGLQILHQQEVTVLPTSHTGMGDMNESCARSSTTLNFSQAELPLSSGKKKKKTFPTVDNELGNISDSLTAKDLSRMSNRTLSSSGVLSPSKDQDSEYSRIKLANIIEKMDLVLSTTPSKSSQQLSGSFKNIDSK</sequence>
<evidence type="ECO:0008006" key="7">
    <source>
        <dbReference type="Google" id="ProtNLM"/>
    </source>
</evidence>
<feature type="repeat" description="WD" evidence="3">
    <location>
        <begin position="759"/>
        <end position="788"/>
    </location>
</feature>
<evidence type="ECO:0000256" key="4">
    <source>
        <dbReference type="SAM" id="MobiDB-lite"/>
    </source>
</evidence>
<dbReference type="GO" id="GO:0036064">
    <property type="term" value="C:ciliary basal body"/>
    <property type="evidence" value="ECO:0007669"/>
    <property type="project" value="TreeGrafter"/>
</dbReference>
<dbReference type="Pfam" id="PF00400">
    <property type="entry name" value="WD40"/>
    <property type="match status" value="3"/>
</dbReference>
<feature type="region of interest" description="Disordered" evidence="4">
    <location>
        <begin position="949"/>
        <end position="968"/>
    </location>
</feature>
<dbReference type="EMBL" id="JASPKZ010007155">
    <property type="protein sequence ID" value="KAJ9586462.1"/>
    <property type="molecule type" value="Genomic_DNA"/>
</dbReference>
<keyword evidence="2" id="KW-0677">Repeat</keyword>
<dbReference type="InterPro" id="IPR015943">
    <property type="entry name" value="WD40/YVTN_repeat-like_dom_sf"/>
</dbReference>
<dbReference type="PANTHER" id="PTHR44499">
    <property type="entry name" value="JOUBERIN"/>
    <property type="match status" value="1"/>
</dbReference>
<dbReference type="InterPro" id="IPR001680">
    <property type="entry name" value="WD40_rpt"/>
</dbReference>
<dbReference type="Proteomes" id="UP001233999">
    <property type="component" value="Unassembled WGS sequence"/>
</dbReference>
<dbReference type="PROSITE" id="PS50294">
    <property type="entry name" value="WD_REPEATS_REGION"/>
    <property type="match status" value="1"/>
</dbReference>
<feature type="compositionally biased region" description="Basic and acidic residues" evidence="4">
    <location>
        <begin position="228"/>
        <end position="239"/>
    </location>
</feature>
<dbReference type="Gene3D" id="2.130.10.10">
    <property type="entry name" value="YVTN repeat-like/Quinoprotein amine dehydrogenase"/>
    <property type="match status" value="1"/>
</dbReference>
<protein>
    <recommendedName>
        <fullName evidence="7">Jouberin</fullName>
    </recommendedName>
</protein>
<dbReference type="InterPro" id="IPR019775">
    <property type="entry name" value="WD40_repeat_CS"/>
</dbReference>
<evidence type="ECO:0000256" key="1">
    <source>
        <dbReference type="ARBA" id="ARBA00022574"/>
    </source>
</evidence>
<dbReference type="PROSITE" id="PS00678">
    <property type="entry name" value="WD_REPEATS_1"/>
    <property type="match status" value="1"/>
</dbReference>
<feature type="repeat" description="WD" evidence="3">
    <location>
        <begin position="567"/>
        <end position="608"/>
    </location>
</feature>
<comment type="caution">
    <text evidence="5">The sequence shown here is derived from an EMBL/GenBank/DDBJ whole genome shotgun (WGS) entry which is preliminary data.</text>
</comment>
<evidence type="ECO:0000256" key="3">
    <source>
        <dbReference type="PROSITE-ProRule" id="PRU00221"/>
    </source>
</evidence>
<accession>A0AAD7ZTL6</accession>
<organism evidence="5 6">
    <name type="scientific">Diploptera punctata</name>
    <name type="common">Pacific beetle cockroach</name>
    <dbReference type="NCBI Taxonomy" id="6984"/>
    <lineage>
        <taxon>Eukaryota</taxon>
        <taxon>Metazoa</taxon>
        <taxon>Ecdysozoa</taxon>
        <taxon>Arthropoda</taxon>
        <taxon>Hexapoda</taxon>
        <taxon>Insecta</taxon>
        <taxon>Pterygota</taxon>
        <taxon>Neoptera</taxon>
        <taxon>Polyneoptera</taxon>
        <taxon>Dictyoptera</taxon>
        <taxon>Blattodea</taxon>
        <taxon>Blaberoidea</taxon>
        <taxon>Blaberidae</taxon>
        <taxon>Diplopterinae</taxon>
        <taxon>Diploptera</taxon>
    </lineage>
</organism>
<dbReference type="PROSITE" id="PS50082">
    <property type="entry name" value="WD_REPEATS_2"/>
    <property type="match status" value="2"/>
</dbReference>
<dbReference type="PANTHER" id="PTHR44499:SF1">
    <property type="entry name" value="JOUBERIN"/>
    <property type="match status" value="1"/>
</dbReference>
<gene>
    <name evidence="5" type="ORF">L9F63_019900</name>
</gene>
<evidence type="ECO:0000313" key="5">
    <source>
        <dbReference type="EMBL" id="KAJ9586462.1"/>
    </source>
</evidence>
<reference evidence="5" key="1">
    <citation type="journal article" date="2023" name="IScience">
        <title>Live-bearing cockroach genome reveals convergent evolutionary mechanisms linked to viviparity in insects and beyond.</title>
        <authorList>
            <person name="Fouks B."/>
            <person name="Harrison M.C."/>
            <person name="Mikhailova A.A."/>
            <person name="Marchal E."/>
            <person name="English S."/>
            <person name="Carruthers M."/>
            <person name="Jennings E.C."/>
            <person name="Chiamaka E.L."/>
            <person name="Frigard R.A."/>
            <person name="Pippel M."/>
            <person name="Attardo G.M."/>
            <person name="Benoit J.B."/>
            <person name="Bornberg-Bauer E."/>
            <person name="Tobe S.S."/>
        </authorList>
    </citation>
    <scope>NUCLEOTIDE SEQUENCE</scope>
    <source>
        <strain evidence="5">Stay&amp;Tobe</strain>
    </source>
</reference>
<proteinExistence type="predicted"/>
<feature type="region of interest" description="Disordered" evidence="4">
    <location>
        <begin position="104"/>
        <end position="127"/>
    </location>
</feature>